<feature type="transmembrane region" description="Helical" evidence="1">
    <location>
        <begin position="271"/>
        <end position="297"/>
    </location>
</feature>
<comment type="caution">
    <text evidence="2">The sequence shown here is derived from an EMBL/GenBank/DDBJ whole genome shotgun (WGS) entry which is preliminary data.</text>
</comment>
<reference evidence="2 3" key="1">
    <citation type="journal article" date="2013" name="Curr. Biol.">
        <title>The Genome of the Foraminiferan Reticulomyxa filosa.</title>
        <authorList>
            <person name="Glockner G."/>
            <person name="Hulsmann N."/>
            <person name="Schleicher M."/>
            <person name="Noegel A.A."/>
            <person name="Eichinger L."/>
            <person name="Gallinger C."/>
            <person name="Pawlowski J."/>
            <person name="Sierra R."/>
            <person name="Euteneuer U."/>
            <person name="Pillet L."/>
            <person name="Moustafa A."/>
            <person name="Platzer M."/>
            <person name="Groth M."/>
            <person name="Szafranski K."/>
            <person name="Schliwa M."/>
        </authorList>
    </citation>
    <scope>NUCLEOTIDE SEQUENCE [LARGE SCALE GENOMIC DNA]</scope>
</reference>
<keyword evidence="1" id="KW-0812">Transmembrane</keyword>
<dbReference type="AlphaFoldDB" id="X6MEU2"/>
<gene>
    <name evidence="2" type="ORF">RFI_24997</name>
</gene>
<proteinExistence type="predicted"/>
<dbReference type="EMBL" id="ASPP01021471">
    <property type="protein sequence ID" value="ETO12379.1"/>
    <property type="molecule type" value="Genomic_DNA"/>
</dbReference>
<sequence>MGFDTYLIVLFFFMILHDCNLLCRNGRANFTWDHIIRSGDYPKIVTDPFLFFEEHTPDKCYGNCCWILIFWSLLCAASIIIFLLWTCAAKYVAKKSRFICIYSSWMIAFLRILVGSVAAISLSVGYVLQRQLHTNGWDKALYGFNQSIACSCSCNFYMKLNDFCRYTLNTKLKSLISEISGSNFTTLSSNSLQSSNQTSSLLEREPSISAFGYNTPIHRDQAQINVDYLQINDQEELNEVTRRRIFAICCLSFEVYILSLSLVAFSDKYNYRQSVVAIICLSIFAIVIITITFGGCVICKQNPNLVPMLYPLCIISVFLIAGAIANIYEHL</sequence>
<evidence type="ECO:0000256" key="1">
    <source>
        <dbReference type="SAM" id="Phobius"/>
    </source>
</evidence>
<keyword evidence="1" id="KW-0472">Membrane</keyword>
<name>X6MEU2_RETFI</name>
<keyword evidence="1" id="KW-1133">Transmembrane helix</keyword>
<feature type="transmembrane region" description="Helical" evidence="1">
    <location>
        <begin position="6"/>
        <end position="23"/>
    </location>
</feature>
<evidence type="ECO:0000313" key="3">
    <source>
        <dbReference type="Proteomes" id="UP000023152"/>
    </source>
</evidence>
<feature type="transmembrane region" description="Helical" evidence="1">
    <location>
        <begin position="105"/>
        <end position="128"/>
    </location>
</feature>
<keyword evidence="3" id="KW-1185">Reference proteome</keyword>
<evidence type="ECO:0000313" key="2">
    <source>
        <dbReference type="EMBL" id="ETO12379.1"/>
    </source>
</evidence>
<feature type="transmembrane region" description="Helical" evidence="1">
    <location>
        <begin position="65"/>
        <end position="85"/>
    </location>
</feature>
<feature type="transmembrane region" description="Helical" evidence="1">
    <location>
        <begin position="245"/>
        <end position="265"/>
    </location>
</feature>
<feature type="transmembrane region" description="Helical" evidence="1">
    <location>
        <begin position="309"/>
        <end position="328"/>
    </location>
</feature>
<organism evidence="2 3">
    <name type="scientific">Reticulomyxa filosa</name>
    <dbReference type="NCBI Taxonomy" id="46433"/>
    <lineage>
        <taxon>Eukaryota</taxon>
        <taxon>Sar</taxon>
        <taxon>Rhizaria</taxon>
        <taxon>Retaria</taxon>
        <taxon>Foraminifera</taxon>
        <taxon>Monothalamids</taxon>
        <taxon>Reticulomyxidae</taxon>
        <taxon>Reticulomyxa</taxon>
    </lineage>
</organism>
<protein>
    <submittedName>
        <fullName evidence="2">Uncharacterized protein</fullName>
    </submittedName>
</protein>
<accession>X6MEU2</accession>
<dbReference type="Proteomes" id="UP000023152">
    <property type="component" value="Unassembled WGS sequence"/>
</dbReference>